<protein>
    <recommendedName>
        <fullName evidence="3">Flagellar hook-associated protein 2 C-terminal domain-containing protein</fullName>
    </recommendedName>
</protein>
<dbReference type="AlphaFoldDB" id="A0A2G3E4W0"/>
<accession>A0A2G3E4W0</accession>
<proteinExistence type="predicted"/>
<sequence length="185" mass="20703">MAATKVSTGVTLPSDYYLRNYYQANTAATKASRRKNYSTLELNYEDSRALRRASSRITHSNYAEDANVEGLANSVKAYVDTYNNTLTSASKNPDNRRYAKQLKDLSEKYKEDLSKIGISIEDDGSLNLNETYIKTVDAKEIGKLFSKESEFTKMAGTISKRMNQATRDTIYANMTGSGQTINIVL</sequence>
<evidence type="ECO:0000313" key="2">
    <source>
        <dbReference type="Proteomes" id="UP000224563"/>
    </source>
</evidence>
<evidence type="ECO:0000313" key="1">
    <source>
        <dbReference type="EMBL" id="PHU38113.1"/>
    </source>
</evidence>
<dbReference type="RefSeq" id="WP_099385784.1">
    <property type="nucleotide sequence ID" value="NZ_JANSWH010000058.1"/>
</dbReference>
<keyword evidence="2" id="KW-1185">Reference proteome</keyword>
<dbReference type="Proteomes" id="UP000224563">
    <property type="component" value="Unassembled WGS sequence"/>
</dbReference>
<organism evidence="1 2">
    <name type="scientific">Agathobacter ruminis</name>
    <dbReference type="NCBI Taxonomy" id="1712665"/>
    <lineage>
        <taxon>Bacteria</taxon>
        <taxon>Bacillati</taxon>
        <taxon>Bacillota</taxon>
        <taxon>Clostridia</taxon>
        <taxon>Lachnospirales</taxon>
        <taxon>Lachnospiraceae</taxon>
        <taxon>Agathobacter</taxon>
    </lineage>
</organism>
<reference evidence="1 2" key="2">
    <citation type="submission" date="2017-10" db="EMBL/GenBank/DDBJ databases">
        <authorList>
            <person name="Banno H."/>
            <person name="Chua N.-H."/>
        </authorList>
    </citation>
    <scope>NUCLEOTIDE SEQUENCE [LARGE SCALE GENOMIC DNA]</scope>
    <source>
        <strain evidence="1 2">JK623</strain>
    </source>
</reference>
<reference evidence="1 2" key="1">
    <citation type="submission" date="2017-10" db="EMBL/GenBank/DDBJ databases">
        <title>Resolving the taxonomy of Roseburia spp., Eubacterium rectale and Agathobacter spp. through phylogenomic analysis.</title>
        <authorList>
            <person name="Sheridan P.O."/>
            <person name="Walker A.W."/>
            <person name="Duncan S.H."/>
            <person name="Scott K.P."/>
            <person name="Toole P.W.O."/>
            <person name="Luis P."/>
            <person name="Flint H.J."/>
        </authorList>
    </citation>
    <scope>NUCLEOTIDE SEQUENCE [LARGE SCALE GENOMIC DNA]</scope>
    <source>
        <strain evidence="1 2">JK623</strain>
    </source>
</reference>
<name>A0A2G3E4W0_9FIRM</name>
<gene>
    <name evidence="1" type="ORF">CSX02_04350</name>
</gene>
<comment type="caution">
    <text evidence="1">The sequence shown here is derived from an EMBL/GenBank/DDBJ whole genome shotgun (WGS) entry which is preliminary data.</text>
</comment>
<dbReference type="EMBL" id="PDYG01000015">
    <property type="protein sequence ID" value="PHU38113.1"/>
    <property type="molecule type" value="Genomic_DNA"/>
</dbReference>
<evidence type="ECO:0008006" key="3">
    <source>
        <dbReference type="Google" id="ProtNLM"/>
    </source>
</evidence>